<dbReference type="EMBL" id="CADIJQ010000001">
    <property type="protein sequence ID" value="CAB3675958.1"/>
    <property type="molecule type" value="Genomic_DNA"/>
</dbReference>
<dbReference type="InterPro" id="IPR038488">
    <property type="entry name" value="Integrase_DNA-bd_sf"/>
</dbReference>
<name>A0A6S6ZE85_9BURK</name>
<proteinExistence type="inferred from homology"/>
<organism evidence="2 3">
    <name type="scientific">Achromobacter kerstersii</name>
    <dbReference type="NCBI Taxonomy" id="1353890"/>
    <lineage>
        <taxon>Bacteria</taxon>
        <taxon>Pseudomonadati</taxon>
        <taxon>Pseudomonadota</taxon>
        <taxon>Betaproteobacteria</taxon>
        <taxon>Burkholderiales</taxon>
        <taxon>Alcaligenaceae</taxon>
        <taxon>Achromobacter</taxon>
    </lineage>
</organism>
<comment type="similarity">
    <text evidence="1">Belongs to the UPF0065 (bug) family.</text>
</comment>
<dbReference type="Gene3D" id="3.40.190.10">
    <property type="entry name" value="Periplasmic binding protein-like II"/>
    <property type="match status" value="1"/>
</dbReference>
<dbReference type="Pfam" id="PF03401">
    <property type="entry name" value="TctC"/>
    <property type="match status" value="1"/>
</dbReference>
<dbReference type="Proteomes" id="UP000494269">
    <property type="component" value="Unassembled WGS sequence"/>
</dbReference>
<gene>
    <name evidence="2" type="ORF">LMG3441_01326</name>
</gene>
<keyword evidence="3" id="KW-1185">Reference proteome</keyword>
<dbReference type="Gene3D" id="3.30.160.390">
    <property type="entry name" value="Integrase, DNA-binding domain"/>
    <property type="match status" value="1"/>
</dbReference>
<dbReference type="Gene3D" id="3.40.190.150">
    <property type="entry name" value="Bordetella uptake gene, domain 1"/>
    <property type="match status" value="1"/>
</dbReference>
<dbReference type="RefSeq" id="WP_254600477.1">
    <property type="nucleotide sequence ID" value="NZ_CADIJQ010000001.1"/>
</dbReference>
<evidence type="ECO:0000256" key="1">
    <source>
        <dbReference type="ARBA" id="ARBA00006987"/>
    </source>
</evidence>
<dbReference type="AlphaFoldDB" id="A0A6S6ZE85"/>
<protein>
    <submittedName>
        <fullName evidence="2">Uncharacterized protein</fullName>
    </submittedName>
</protein>
<evidence type="ECO:0000313" key="2">
    <source>
        <dbReference type="EMBL" id="CAB3675958.1"/>
    </source>
</evidence>
<reference evidence="2 3" key="1">
    <citation type="submission" date="2020-04" db="EMBL/GenBank/DDBJ databases">
        <authorList>
            <person name="De Canck E."/>
        </authorList>
    </citation>
    <scope>NUCLEOTIDE SEQUENCE [LARGE SCALE GENOMIC DNA]</scope>
    <source>
        <strain evidence="2 3">LMG 3441</strain>
    </source>
</reference>
<dbReference type="InterPro" id="IPR042100">
    <property type="entry name" value="Bug_dom1"/>
</dbReference>
<dbReference type="InterPro" id="IPR005064">
    <property type="entry name" value="BUG"/>
</dbReference>
<accession>A0A6S6ZE85</accession>
<dbReference type="CDD" id="cd07012">
    <property type="entry name" value="PBP2_Bug_TTT"/>
    <property type="match status" value="1"/>
</dbReference>
<dbReference type="SUPFAM" id="SSF53850">
    <property type="entry name" value="Periplasmic binding protein-like II"/>
    <property type="match status" value="1"/>
</dbReference>
<evidence type="ECO:0000313" key="3">
    <source>
        <dbReference type="Proteomes" id="UP000494269"/>
    </source>
</evidence>
<dbReference type="PANTHER" id="PTHR42928">
    <property type="entry name" value="TRICARBOXYLATE-BINDING PROTEIN"/>
    <property type="match status" value="1"/>
</dbReference>
<dbReference type="PANTHER" id="PTHR42928:SF5">
    <property type="entry name" value="BLR1237 PROTEIN"/>
    <property type="match status" value="1"/>
</dbReference>
<sequence length="275" mass="29558">MFLFVRSSLGVDTLEALVEYARKQPNPLNYGSAGNGTTPHLASELLKQATGMQATHAPYRGVAPAIQDLAAGQIDFAFGPATVFPMVQAGKLKVLAVASRQRAAVAPDIRTFSEAGIDGVFADSLFGVYAAAGDQGAVPGRRRRGATAERGRLRRACAGREEIVRPIDEVVGAEGTVEKSGVRLQCRRCQRELQSDTMVRKIYKASDRDGMYVTVSSTGTVTFRYDYRLNGRREKRRLTAAKTFGEMTGKMLAGEVRLASGVPDLRLISDAGGGI</sequence>